<dbReference type="RefSeq" id="WP_153086622.1">
    <property type="nucleotide sequence ID" value="NZ_VZAM01000049.1"/>
</dbReference>
<accession>A0AAW9TEM8</accession>
<gene>
    <name evidence="1" type="ORF">F7D90_11680</name>
</gene>
<evidence type="ECO:0000313" key="2">
    <source>
        <dbReference type="Proteomes" id="UP000420707"/>
    </source>
</evidence>
<dbReference type="Proteomes" id="UP000420707">
    <property type="component" value="Unassembled WGS sequence"/>
</dbReference>
<dbReference type="EMBL" id="VZCR01000076">
    <property type="protein sequence ID" value="MQN32593.1"/>
    <property type="molecule type" value="Genomic_DNA"/>
</dbReference>
<reference evidence="2" key="1">
    <citation type="submission" date="2019-09" db="EMBL/GenBank/DDBJ databases">
        <title>Distinct polysaccharide growth profiles of human intestinal Prevotella copri isolates.</title>
        <authorList>
            <person name="Fehlner-Peach H."/>
            <person name="Magnabosco C."/>
            <person name="Raghavan V."/>
            <person name="Scher J.U."/>
            <person name="Tett A."/>
            <person name="Cox L.M."/>
            <person name="Gottsegen C."/>
            <person name="Watters A."/>
            <person name="Wiltshire- Gordon J.D."/>
            <person name="Segata N."/>
            <person name="Bonneau R."/>
            <person name="Littman D.R."/>
        </authorList>
    </citation>
    <scope>NUCLEOTIDE SEQUENCE [LARGE SCALE GENOMIC DNA]</scope>
    <source>
        <strain evidence="2">iAP146</strain>
    </source>
</reference>
<proteinExistence type="predicted"/>
<comment type="caution">
    <text evidence="1">The sequence shown here is derived from an EMBL/GenBank/DDBJ whole genome shotgun (WGS) entry which is preliminary data.</text>
</comment>
<name>A0AAW9TEM8_9BACT</name>
<dbReference type="AlphaFoldDB" id="A0AAW9TEM8"/>
<organism evidence="1 2">
    <name type="scientific">Segatella copri</name>
    <dbReference type="NCBI Taxonomy" id="165179"/>
    <lineage>
        <taxon>Bacteria</taxon>
        <taxon>Pseudomonadati</taxon>
        <taxon>Bacteroidota</taxon>
        <taxon>Bacteroidia</taxon>
        <taxon>Bacteroidales</taxon>
        <taxon>Prevotellaceae</taxon>
        <taxon>Segatella</taxon>
    </lineage>
</organism>
<protein>
    <submittedName>
        <fullName evidence="1">Uncharacterized protein</fullName>
    </submittedName>
</protein>
<sequence>MIEKKLTFEASDVTYIIVKEESQVRFIIKTINKLKYLGGSKIRLHQYDKDLLCSKIISRERINKDF</sequence>
<evidence type="ECO:0000313" key="1">
    <source>
        <dbReference type="EMBL" id="MQN32593.1"/>
    </source>
</evidence>